<dbReference type="InterPro" id="IPR037207">
    <property type="entry name" value="Nuop51_4Fe4S-bd_sf"/>
</dbReference>
<dbReference type="InterPro" id="IPR036249">
    <property type="entry name" value="Thioredoxin-like_sf"/>
</dbReference>
<gene>
    <name evidence="7" type="ORF">N47_G38200</name>
</gene>
<dbReference type="Pfam" id="PF10589">
    <property type="entry name" value="NADH_4Fe-4S"/>
    <property type="match status" value="1"/>
</dbReference>
<dbReference type="FunFam" id="3.40.50.11540:FF:000001">
    <property type="entry name" value="NADH dehydrogenase [ubiquinone] flavoprotein 1, mitochondrial"/>
    <property type="match status" value="1"/>
</dbReference>
<dbReference type="InterPro" id="IPR037225">
    <property type="entry name" value="Nuo51_FMN-bd_sf"/>
</dbReference>
<reference evidence="7" key="1">
    <citation type="journal article" date="2011" name="Environ. Microbiol.">
        <title>Genomic insights into the metabolic potential of the polycyclic aromatic hydrocarbon degrading sulfate-reducing Deltaproteobacterium N47.</title>
        <authorList>
            <person name="Bergmann F."/>
            <person name="Selesi D."/>
            <person name="Weinmaier T."/>
            <person name="Tischler P."/>
            <person name="Rattei T."/>
            <person name="Meckenstock R.U."/>
        </authorList>
    </citation>
    <scope>NUCLEOTIDE SEQUENCE</scope>
</reference>
<dbReference type="GO" id="GO:0010181">
    <property type="term" value="F:FMN binding"/>
    <property type="evidence" value="ECO:0007669"/>
    <property type="project" value="InterPro"/>
</dbReference>
<evidence type="ECO:0000256" key="1">
    <source>
        <dbReference type="ARBA" id="ARBA00007523"/>
    </source>
</evidence>
<dbReference type="InterPro" id="IPR011538">
    <property type="entry name" value="Nuo51_FMN-bd"/>
</dbReference>
<keyword evidence="4" id="KW-0408">Iron</keyword>
<dbReference type="CDD" id="cd02980">
    <property type="entry name" value="TRX_Fd_family"/>
    <property type="match status" value="1"/>
</dbReference>
<dbReference type="InterPro" id="IPR001949">
    <property type="entry name" value="NADH-UbQ_OxRdtase_51kDa_CS"/>
</dbReference>
<name>E1YD52_9BACT</name>
<dbReference type="InterPro" id="IPR019575">
    <property type="entry name" value="Nuop51_4Fe4S-bd"/>
</dbReference>
<evidence type="ECO:0000256" key="3">
    <source>
        <dbReference type="ARBA" id="ARBA00022723"/>
    </source>
</evidence>
<dbReference type="SUPFAM" id="SSF142019">
    <property type="entry name" value="Nqo1 FMN-binding domain-like"/>
    <property type="match status" value="1"/>
</dbReference>
<evidence type="ECO:0000313" key="7">
    <source>
        <dbReference type="EMBL" id="CBX28496.1"/>
    </source>
</evidence>
<dbReference type="PANTHER" id="PTHR43578">
    <property type="entry name" value="NADH-QUINONE OXIDOREDUCTASE SUBUNIT F"/>
    <property type="match status" value="1"/>
</dbReference>
<evidence type="ECO:0000256" key="2">
    <source>
        <dbReference type="ARBA" id="ARBA00022485"/>
    </source>
</evidence>
<keyword evidence="2" id="KW-0004">4Fe-4S</keyword>
<accession>E1YD52</accession>
<sequence length="541" mass="58724">MSHKHNIIVCQGTGCISGGSEAILSALQDEVKNNNLEDTVLVKQTGCHGFCQRGPLVVIEPEELFYSHVTPEDIPEIAQSLKDGGKPVERLFYRDTVTDQMLPHYNDIPFYNKQQRTLLKNCGHIDPENIDDYIAAGGYEALKKVLSGMTREQVIDEVKRSGLRGLGGAGFPAGRKWEACYKAEGDVKYVICNADEGDPGAFQDRSVIEGTPHSLLEGMVIAGYAIGAKVGYIYVRAEYPLAVKRLRTAISKAKKNKYLGKKILGTDFTFNIEVFQGAGAFVCGESTALVLSIEGKRGMPKASPRPRTTEVGLWDKPTLLNNVKTLAYIPQIIANGADWFAGIGTEKSKGTVILALTGKVVNNGLIEVPMGITLREIIFGIGGGIPDGKKFKAVQTGGPSGGCLPEHLLDLPVDFDSLNDAGSIMGSGGIVVMDEETCMVDVARYFLDFTQRESCGQCIPCRLGTKQMFDILDDITKGKGQPEDIDMLLEIGEAVAKTSLCALGKTAPNPVLTTLRFFRHEYEAHINEKRCPSGVCHMPES</sequence>
<dbReference type="PANTHER" id="PTHR43578:SF3">
    <property type="entry name" value="NADH-QUINONE OXIDOREDUCTASE SUBUNIT F"/>
    <property type="match status" value="1"/>
</dbReference>
<dbReference type="SUPFAM" id="SSF142984">
    <property type="entry name" value="Nqo1 middle domain-like"/>
    <property type="match status" value="1"/>
</dbReference>
<protein>
    <submittedName>
        <fullName evidence="7">NADH-quinone oxidoreductase subunit F 2</fullName>
    </submittedName>
</protein>
<dbReference type="Gene3D" id="3.40.30.10">
    <property type="entry name" value="Glutaredoxin"/>
    <property type="match status" value="1"/>
</dbReference>
<dbReference type="PROSITE" id="PS00645">
    <property type="entry name" value="COMPLEX1_51K_2"/>
    <property type="match status" value="1"/>
</dbReference>
<dbReference type="EMBL" id="FR695868">
    <property type="protein sequence ID" value="CBX28496.1"/>
    <property type="molecule type" value="Genomic_DNA"/>
</dbReference>
<evidence type="ECO:0000256" key="4">
    <source>
        <dbReference type="ARBA" id="ARBA00023004"/>
    </source>
</evidence>
<dbReference type="Gene3D" id="1.20.1440.230">
    <property type="entry name" value="NADH-ubiquinone oxidoreductase 51kDa subunit, iron-sulphur binding domain"/>
    <property type="match status" value="1"/>
</dbReference>
<dbReference type="FunFam" id="1.20.1440.230:FF:000001">
    <property type="entry name" value="Mitochondrial NADH dehydrogenase flavoprotein 1"/>
    <property type="match status" value="1"/>
</dbReference>
<dbReference type="GO" id="GO:0046872">
    <property type="term" value="F:metal ion binding"/>
    <property type="evidence" value="ECO:0007669"/>
    <property type="project" value="UniProtKB-KW"/>
</dbReference>
<keyword evidence="3" id="KW-0479">Metal-binding</keyword>
<dbReference type="SUPFAM" id="SSF140490">
    <property type="entry name" value="Nqo1C-terminal domain-like"/>
    <property type="match status" value="1"/>
</dbReference>
<dbReference type="Pfam" id="PF01257">
    <property type="entry name" value="2Fe-2S_thioredx"/>
    <property type="match status" value="1"/>
</dbReference>
<dbReference type="AlphaFoldDB" id="E1YD52"/>
<dbReference type="GO" id="GO:0008137">
    <property type="term" value="F:NADH dehydrogenase (ubiquinone) activity"/>
    <property type="evidence" value="ECO:0007669"/>
    <property type="project" value="InterPro"/>
</dbReference>
<dbReference type="GO" id="GO:0051539">
    <property type="term" value="F:4 iron, 4 sulfur cluster binding"/>
    <property type="evidence" value="ECO:0007669"/>
    <property type="project" value="UniProtKB-KW"/>
</dbReference>
<keyword evidence="5" id="KW-0411">Iron-sulfur</keyword>
<comment type="similarity">
    <text evidence="1">Belongs to the complex I 51 kDa subunit family.</text>
</comment>
<evidence type="ECO:0000259" key="6">
    <source>
        <dbReference type="SMART" id="SM00928"/>
    </source>
</evidence>
<dbReference type="Gene3D" id="3.40.50.11540">
    <property type="entry name" value="NADH-ubiquinone oxidoreductase 51kDa subunit"/>
    <property type="match status" value="1"/>
</dbReference>
<dbReference type="Pfam" id="PF01512">
    <property type="entry name" value="Complex1_51K"/>
    <property type="match status" value="1"/>
</dbReference>
<feature type="domain" description="NADH-ubiquinone oxidoreductase 51kDa subunit iron-sulphur binding" evidence="6">
    <location>
        <begin position="440"/>
        <end position="485"/>
    </location>
</feature>
<organism evidence="7">
    <name type="scientific">uncultured Desulfobacterium sp</name>
    <dbReference type="NCBI Taxonomy" id="201089"/>
    <lineage>
        <taxon>Bacteria</taxon>
        <taxon>Pseudomonadati</taxon>
        <taxon>Thermodesulfobacteriota</taxon>
        <taxon>Desulfobacteria</taxon>
        <taxon>Desulfobacterales</taxon>
        <taxon>Desulfobacteriaceae</taxon>
        <taxon>Desulfobacterium</taxon>
        <taxon>environmental samples</taxon>
    </lineage>
</organism>
<dbReference type="Gene3D" id="3.10.20.600">
    <property type="match status" value="1"/>
</dbReference>
<dbReference type="Gene3D" id="6.10.250.1450">
    <property type="match status" value="1"/>
</dbReference>
<dbReference type="SMART" id="SM00928">
    <property type="entry name" value="NADH_4Fe-4S"/>
    <property type="match status" value="1"/>
</dbReference>
<evidence type="ECO:0000256" key="5">
    <source>
        <dbReference type="ARBA" id="ARBA00023014"/>
    </source>
</evidence>
<dbReference type="SUPFAM" id="SSF52833">
    <property type="entry name" value="Thioredoxin-like"/>
    <property type="match status" value="1"/>
</dbReference>
<proteinExistence type="inferred from homology"/>